<keyword evidence="3" id="KW-1185">Reference proteome</keyword>
<name>A0A4C1UXY2_EUMVA</name>
<dbReference type="EMBL" id="BGZK01000245">
    <property type="protein sequence ID" value="GBP31353.1"/>
    <property type="molecule type" value="Genomic_DNA"/>
</dbReference>
<feature type="transmembrane region" description="Helical" evidence="1">
    <location>
        <begin position="12"/>
        <end position="30"/>
    </location>
</feature>
<dbReference type="AlphaFoldDB" id="A0A4C1UXY2"/>
<accession>A0A4C1UXY2</accession>
<comment type="caution">
    <text evidence="2">The sequence shown here is derived from an EMBL/GenBank/DDBJ whole genome shotgun (WGS) entry which is preliminary data.</text>
</comment>
<dbReference type="Proteomes" id="UP000299102">
    <property type="component" value="Unassembled WGS sequence"/>
</dbReference>
<gene>
    <name evidence="2" type="ORF">EVAR_13472_1</name>
</gene>
<evidence type="ECO:0000256" key="1">
    <source>
        <dbReference type="SAM" id="Phobius"/>
    </source>
</evidence>
<protein>
    <submittedName>
        <fullName evidence="2">Uncharacterized protein</fullName>
    </submittedName>
</protein>
<organism evidence="2 3">
    <name type="scientific">Eumeta variegata</name>
    <name type="common">Bagworm moth</name>
    <name type="synonym">Eumeta japonica</name>
    <dbReference type="NCBI Taxonomy" id="151549"/>
    <lineage>
        <taxon>Eukaryota</taxon>
        <taxon>Metazoa</taxon>
        <taxon>Ecdysozoa</taxon>
        <taxon>Arthropoda</taxon>
        <taxon>Hexapoda</taxon>
        <taxon>Insecta</taxon>
        <taxon>Pterygota</taxon>
        <taxon>Neoptera</taxon>
        <taxon>Endopterygota</taxon>
        <taxon>Lepidoptera</taxon>
        <taxon>Glossata</taxon>
        <taxon>Ditrysia</taxon>
        <taxon>Tineoidea</taxon>
        <taxon>Psychidae</taxon>
        <taxon>Oiketicinae</taxon>
        <taxon>Eumeta</taxon>
    </lineage>
</organism>
<evidence type="ECO:0000313" key="3">
    <source>
        <dbReference type="Proteomes" id="UP000299102"/>
    </source>
</evidence>
<keyword evidence="1" id="KW-0472">Membrane</keyword>
<proteinExistence type="predicted"/>
<keyword evidence="1" id="KW-0812">Transmembrane</keyword>
<sequence>MHDKIYLYRDRAARFLRQLVAPVGIIYLTLTRDLRLRLRACLFRLISETTELIVIKICIEVDYKKSTTILLTAAIGDSSKTTHPSARYLLSSVNAGRAGRGARYALCYRPCIRAGAHCDGSVHTDMHLPPLWSILP</sequence>
<keyword evidence="1" id="KW-1133">Transmembrane helix</keyword>
<evidence type="ECO:0000313" key="2">
    <source>
        <dbReference type="EMBL" id="GBP31353.1"/>
    </source>
</evidence>
<reference evidence="2 3" key="1">
    <citation type="journal article" date="2019" name="Commun. Biol.">
        <title>The bagworm genome reveals a unique fibroin gene that provides high tensile strength.</title>
        <authorList>
            <person name="Kono N."/>
            <person name="Nakamura H."/>
            <person name="Ohtoshi R."/>
            <person name="Tomita M."/>
            <person name="Numata K."/>
            <person name="Arakawa K."/>
        </authorList>
    </citation>
    <scope>NUCLEOTIDE SEQUENCE [LARGE SCALE GENOMIC DNA]</scope>
</reference>